<dbReference type="Proteomes" id="UP001200034">
    <property type="component" value="Unassembled WGS sequence"/>
</dbReference>
<dbReference type="AlphaFoldDB" id="A0AAD4K5W0"/>
<dbReference type="PANTHER" id="PTHR24047">
    <property type="entry name" value="FI01909P-RELATED"/>
    <property type="match status" value="1"/>
</dbReference>
<evidence type="ECO:0000256" key="2">
    <source>
        <dbReference type="SAM" id="SignalP"/>
    </source>
</evidence>
<evidence type="ECO:0000256" key="1">
    <source>
        <dbReference type="SAM" id="Phobius"/>
    </source>
</evidence>
<sequence>MKQELCLALWLCLVGSSVALREHYCERNVSISRQVPVSKQRTIVKQPSKWKFWKKAQHITETYETHETQLSYKVIAECCPGYLQMETGLCEPICERGCPAFASCVAPQRCQCTTGYVSARNHRDGGHFCEPVCDAFCPAGTECVGPNTCACMEGYRPDQPAGDAVSAPCVPTCQRGDSCANGKCNETIDLCVCNEGYSWSTVIHSCSVDTFRPTSMETAMEMQTMTTIFSEDSGVSEPIVCEKGFVLYAGQCRVEFFESNEKQVKDCRKTGCGAHQSCGEHGNCTCNMGYTADEHKEGEALSCHRSILGDILSIDQAADDEDEINFLTIPVLGFASGFLFVLVVASWITRLRRRGRRGGLDDSESQPKAVLHCEFSQKTYDVDEFVP</sequence>
<dbReference type="InterPro" id="IPR053255">
    <property type="entry name" value="EGF-like_domain"/>
</dbReference>
<feature type="signal peptide" evidence="2">
    <location>
        <begin position="1"/>
        <end position="19"/>
    </location>
</feature>
<dbReference type="PANTHER" id="PTHR24047:SF32">
    <property type="entry name" value="FI01909P-RELATED"/>
    <property type="match status" value="1"/>
</dbReference>
<feature type="transmembrane region" description="Helical" evidence="1">
    <location>
        <begin position="326"/>
        <end position="348"/>
    </location>
</feature>
<keyword evidence="1" id="KW-0472">Membrane</keyword>
<keyword evidence="1" id="KW-1133">Transmembrane helix</keyword>
<evidence type="ECO:0000313" key="3">
    <source>
        <dbReference type="EMBL" id="KAH8377998.1"/>
    </source>
</evidence>
<keyword evidence="2" id="KW-0732">Signal</keyword>
<evidence type="ECO:0008006" key="5">
    <source>
        <dbReference type="Google" id="ProtNLM"/>
    </source>
</evidence>
<keyword evidence="1" id="KW-0812">Transmembrane</keyword>
<proteinExistence type="predicted"/>
<keyword evidence="4" id="KW-1185">Reference proteome</keyword>
<organism evidence="3 4">
    <name type="scientific">Drosophila rubida</name>
    <dbReference type="NCBI Taxonomy" id="30044"/>
    <lineage>
        <taxon>Eukaryota</taxon>
        <taxon>Metazoa</taxon>
        <taxon>Ecdysozoa</taxon>
        <taxon>Arthropoda</taxon>
        <taxon>Hexapoda</taxon>
        <taxon>Insecta</taxon>
        <taxon>Pterygota</taxon>
        <taxon>Neoptera</taxon>
        <taxon>Endopterygota</taxon>
        <taxon>Diptera</taxon>
        <taxon>Brachycera</taxon>
        <taxon>Muscomorpha</taxon>
        <taxon>Ephydroidea</taxon>
        <taxon>Drosophilidae</taxon>
        <taxon>Drosophila</taxon>
    </lineage>
</organism>
<dbReference type="Gene3D" id="2.10.25.10">
    <property type="entry name" value="Laminin"/>
    <property type="match status" value="2"/>
</dbReference>
<gene>
    <name evidence="3" type="ORF">KR093_008454</name>
</gene>
<accession>A0AAD4K5W0</accession>
<comment type="caution">
    <text evidence="3">The sequence shown here is derived from an EMBL/GenBank/DDBJ whole genome shotgun (WGS) entry which is preliminary data.</text>
</comment>
<protein>
    <recommendedName>
        <fullName evidence="5">Multiple epidermal growth factor-like domains protein 10</fullName>
    </recommendedName>
</protein>
<feature type="chain" id="PRO_5041987801" description="Multiple epidermal growth factor-like domains protein 10" evidence="2">
    <location>
        <begin position="20"/>
        <end position="387"/>
    </location>
</feature>
<dbReference type="EMBL" id="JAJJHW010001127">
    <property type="protein sequence ID" value="KAH8377998.1"/>
    <property type="molecule type" value="Genomic_DNA"/>
</dbReference>
<name>A0AAD4K5W0_9MUSC</name>
<evidence type="ECO:0000313" key="4">
    <source>
        <dbReference type="Proteomes" id="UP001200034"/>
    </source>
</evidence>
<reference evidence="3" key="1">
    <citation type="journal article" date="2021" name="Mol. Ecol. Resour.">
        <title>Phylogenomic analyses of the genus Drosophila reveals genomic signals of climate adaptation.</title>
        <authorList>
            <person name="Li F."/>
            <person name="Rane R.V."/>
            <person name="Luria V."/>
            <person name="Xiong Z."/>
            <person name="Chen J."/>
            <person name="Li Z."/>
            <person name="Catullo R.A."/>
            <person name="Griffin P.C."/>
            <person name="Schiffer M."/>
            <person name="Pearce S."/>
            <person name="Lee S.F."/>
            <person name="McElroy K."/>
            <person name="Stocker A."/>
            <person name="Shirriffs J."/>
            <person name="Cockerell F."/>
            <person name="Coppin C."/>
            <person name="Sgro C.M."/>
            <person name="Karger A."/>
            <person name="Cain J.W."/>
            <person name="Weber J.A."/>
            <person name="Santpere G."/>
            <person name="Kirschner M.W."/>
            <person name="Hoffmann A.A."/>
            <person name="Oakeshott J.G."/>
            <person name="Zhang G."/>
        </authorList>
    </citation>
    <scope>NUCLEOTIDE SEQUENCE</scope>
    <source>
        <strain evidence="3">BGI-SZ-2011g</strain>
    </source>
</reference>